<gene>
    <name evidence="1" type="ORF">IDH45_06460</name>
</gene>
<comment type="caution">
    <text evidence="1">The sequence shown here is derived from an EMBL/GenBank/DDBJ whole genome shotgun (WGS) entry which is preliminary data.</text>
</comment>
<protein>
    <submittedName>
        <fullName evidence="1">Uncharacterized protein</fullName>
    </submittedName>
</protein>
<accession>A0A927GZN0</accession>
<dbReference type="Proteomes" id="UP000639396">
    <property type="component" value="Unassembled WGS sequence"/>
</dbReference>
<dbReference type="EMBL" id="JACXJA010000006">
    <property type="protein sequence ID" value="MBD2861634.1"/>
    <property type="molecule type" value="Genomic_DNA"/>
</dbReference>
<dbReference type="AlphaFoldDB" id="A0A927GZN0"/>
<evidence type="ECO:0000313" key="2">
    <source>
        <dbReference type="Proteomes" id="UP000639396"/>
    </source>
</evidence>
<organism evidence="1 2">
    <name type="scientific">Paenibacillus oceani</name>
    <dbReference type="NCBI Taxonomy" id="2772510"/>
    <lineage>
        <taxon>Bacteria</taxon>
        <taxon>Bacillati</taxon>
        <taxon>Bacillota</taxon>
        <taxon>Bacilli</taxon>
        <taxon>Bacillales</taxon>
        <taxon>Paenibacillaceae</taxon>
        <taxon>Paenibacillus</taxon>
    </lineage>
</organism>
<reference evidence="1" key="1">
    <citation type="submission" date="2020-09" db="EMBL/GenBank/DDBJ databases">
        <title>A novel bacterium of genus Paenibacillus, isolated from South China Sea.</title>
        <authorList>
            <person name="Huang H."/>
            <person name="Mo K."/>
            <person name="Hu Y."/>
        </authorList>
    </citation>
    <scope>NUCLEOTIDE SEQUENCE</scope>
    <source>
        <strain evidence="1">IB182363</strain>
    </source>
</reference>
<evidence type="ECO:0000313" key="1">
    <source>
        <dbReference type="EMBL" id="MBD2861634.1"/>
    </source>
</evidence>
<proteinExistence type="predicted"/>
<keyword evidence="2" id="KW-1185">Reference proteome</keyword>
<name>A0A927GZN0_9BACL</name>
<dbReference type="RefSeq" id="WP_190925799.1">
    <property type="nucleotide sequence ID" value="NZ_JACXJA010000006.1"/>
</dbReference>
<sequence length="48" mass="5432">MTQQERLINVCKLLELADFASPQVSRITRKVARAQIERYKTLKAVGAS</sequence>